<dbReference type="EC" id="2.7.11.1" evidence="1"/>
<gene>
    <name evidence="10" type="ORF">PAC_02610</name>
</gene>
<dbReference type="GO" id="GO:0005524">
    <property type="term" value="F:ATP binding"/>
    <property type="evidence" value="ECO:0007669"/>
    <property type="project" value="UniProtKB-KW"/>
</dbReference>
<dbReference type="STRING" id="576137.A0A1L7WIX8"/>
<accession>A0A1L7WIX8</accession>
<dbReference type="SUPFAM" id="SSF56112">
    <property type="entry name" value="Protein kinase-like (PK-like)"/>
    <property type="match status" value="1"/>
</dbReference>
<dbReference type="Gene3D" id="3.30.200.20">
    <property type="entry name" value="Phosphorylase Kinase, domain 1"/>
    <property type="match status" value="1"/>
</dbReference>
<protein>
    <recommendedName>
        <fullName evidence="1">non-specific serine/threonine protein kinase</fullName>
        <ecNumber evidence="1">2.7.11.1</ecNumber>
    </recommendedName>
</protein>
<proteinExistence type="predicted"/>
<dbReference type="OrthoDB" id="5979581at2759"/>
<dbReference type="PROSITE" id="PS50011">
    <property type="entry name" value="PROTEIN_KINASE_DOM"/>
    <property type="match status" value="1"/>
</dbReference>
<dbReference type="Gene3D" id="1.10.510.10">
    <property type="entry name" value="Transferase(Phosphotransferase) domain 1"/>
    <property type="match status" value="1"/>
</dbReference>
<keyword evidence="2" id="KW-0723">Serine/threonine-protein kinase</keyword>
<dbReference type="PANTHER" id="PTHR47634:SF9">
    <property type="entry name" value="PROTEIN KINASE DOMAIN-CONTAINING PROTEIN-RELATED"/>
    <property type="match status" value="1"/>
</dbReference>
<reference evidence="10 11" key="1">
    <citation type="submission" date="2016-03" db="EMBL/GenBank/DDBJ databases">
        <authorList>
            <person name="Ploux O."/>
        </authorList>
    </citation>
    <scope>NUCLEOTIDE SEQUENCE [LARGE SCALE GENOMIC DNA]</scope>
    <source>
        <strain evidence="10 11">UAMH 11012</strain>
    </source>
</reference>
<evidence type="ECO:0000313" key="10">
    <source>
        <dbReference type="EMBL" id="CZR52733.1"/>
    </source>
</evidence>
<evidence type="ECO:0000256" key="1">
    <source>
        <dbReference type="ARBA" id="ARBA00012513"/>
    </source>
</evidence>
<keyword evidence="5 10" id="KW-0418">Kinase</keyword>
<evidence type="ECO:0000256" key="3">
    <source>
        <dbReference type="ARBA" id="ARBA00022679"/>
    </source>
</evidence>
<keyword evidence="11" id="KW-1185">Reference proteome</keyword>
<keyword evidence="4" id="KW-0547">Nucleotide-binding</keyword>
<organism evidence="10 11">
    <name type="scientific">Phialocephala subalpina</name>
    <dbReference type="NCBI Taxonomy" id="576137"/>
    <lineage>
        <taxon>Eukaryota</taxon>
        <taxon>Fungi</taxon>
        <taxon>Dikarya</taxon>
        <taxon>Ascomycota</taxon>
        <taxon>Pezizomycotina</taxon>
        <taxon>Leotiomycetes</taxon>
        <taxon>Helotiales</taxon>
        <taxon>Mollisiaceae</taxon>
        <taxon>Phialocephala</taxon>
        <taxon>Phialocephala fortinii species complex</taxon>
    </lineage>
</organism>
<keyword evidence="3" id="KW-0808">Transferase</keyword>
<dbReference type="SMART" id="SM00220">
    <property type="entry name" value="S_TKc"/>
    <property type="match status" value="1"/>
</dbReference>
<comment type="catalytic activity">
    <reaction evidence="7">
        <text>L-threonyl-[protein] + ATP = O-phospho-L-threonyl-[protein] + ADP + H(+)</text>
        <dbReference type="Rhea" id="RHEA:46608"/>
        <dbReference type="Rhea" id="RHEA-COMP:11060"/>
        <dbReference type="Rhea" id="RHEA-COMP:11605"/>
        <dbReference type="ChEBI" id="CHEBI:15378"/>
        <dbReference type="ChEBI" id="CHEBI:30013"/>
        <dbReference type="ChEBI" id="CHEBI:30616"/>
        <dbReference type="ChEBI" id="CHEBI:61977"/>
        <dbReference type="ChEBI" id="CHEBI:456216"/>
        <dbReference type="EC" id="2.7.11.1"/>
    </reaction>
</comment>
<name>A0A1L7WIX8_9HELO</name>
<evidence type="ECO:0000256" key="4">
    <source>
        <dbReference type="ARBA" id="ARBA00022741"/>
    </source>
</evidence>
<evidence type="ECO:0000256" key="8">
    <source>
        <dbReference type="ARBA" id="ARBA00048679"/>
    </source>
</evidence>
<dbReference type="PANTHER" id="PTHR47634">
    <property type="entry name" value="PROTEIN KINASE DOMAIN-CONTAINING PROTEIN-RELATED"/>
    <property type="match status" value="1"/>
</dbReference>
<evidence type="ECO:0000259" key="9">
    <source>
        <dbReference type="PROSITE" id="PS50011"/>
    </source>
</evidence>
<dbReference type="GO" id="GO:0004674">
    <property type="term" value="F:protein serine/threonine kinase activity"/>
    <property type="evidence" value="ECO:0007669"/>
    <property type="project" value="UniProtKB-KW"/>
</dbReference>
<evidence type="ECO:0000256" key="2">
    <source>
        <dbReference type="ARBA" id="ARBA00022527"/>
    </source>
</evidence>
<evidence type="ECO:0000313" key="11">
    <source>
        <dbReference type="Proteomes" id="UP000184330"/>
    </source>
</evidence>
<dbReference type="InterPro" id="IPR051334">
    <property type="entry name" value="SRPK"/>
</dbReference>
<dbReference type="Proteomes" id="UP000184330">
    <property type="component" value="Unassembled WGS sequence"/>
</dbReference>
<keyword evidence="6" id="KW-0067">ATP-binding</keyword>
<dbReference type="EMBL" id="FJOG01000003">
    <property type="protein sequence ID" value="CZR52733.1"/>
    <property type="molecule type" value="Genomic_DNA"/>
</dbReference>
<dbReference type="InterPro" id="IPR000719">
    <property type="entry name" value="Prot_kinase_dom"/>
</dbReference>
<comment type="catalytic activity">
    <reaction evidence="8">
        <text>L-seryl-[protein] + ATP = O-phospho-L-seryl-[protein] + ADP + H(+)</text>
        <dbReference type="Rhea" id="RHEA:17989"/>
        <dbReference type="Rhea" id="RHEA-COMP:9863"/>
        <dbReference type="Rhea" id="RHEA-COMP:11604"/>
        <dbReference type="ChEBI" id="CHEBI:15378"/>
        <dbReference type="ChEBI" id="CHEBI:29999"/>
        <dbReference type="ChEBI" id="CHEBI:30616"/>
        <dbReference type="ChEBI" id="CHEBI:83421"/>
        <dbReference type="ChEBI" id="CHEBI:456216"/>
        <dbReference type="EC" id="2.7.11.1"/>
    </reaction>
</comment>
<evidence type="ECO:0000256" key="7">
    <source>
        <dbReference type="ARBA" id="ARBA00047899"/>
    </source>
</evidence>
<feature type="domain" description="Protein kinase" evidence="9">
    <location>
        <begin position="29"/>
        <end position="347"/>
    </location>
</feature>
<dbReference type="InterPro" id="IPR011009">
    <property type="entry name" value="Kinase-like_dom_sf"/>
</dbReference>
<dbReference type="Pfam" id="PF00069">
    <property type="entry name" value="Pkinase"/>
    <property type="match status" value="1"/>
</dbReference>
<dbReference type="AlphaFoldDB" id="A0A1L7WIX8"/>
<evidence type="ECO:0000256" key="5">
    <source>
        <dbReference type="ARBA" id="ARBA00022777"/>
    </source>
</evidence>
<dbReference type="GO" id="GO:0000245">
    <property type="term" value="P:spliceosomal complex assembly"/>
    <property type="evidence" value="ECO:0007669"/>
    <property type="project" value="TreeGrafter"/>
</dbReference>
<dbReference type="GO" id="GO:0050684">
    <property type="term" value="P:regulation of mRNA processing"/>
    <property type="evidence" value="ECO:0007669"/>
    <property type="project" value="TreeGrafter"/>
</dbReference>
<sequence>MTSLFKRAKSAIRRPPAPMRFPIKGFEVVSESEVLEEEAFDEFKAERYYPMIIGEYIALKVYTRGENKQEEFNIYQHLSKANPSHSGHPYVRTALDTFTIPRVGSDHHCLVQKPMWESFRDLLYRNPTQRLTEELLKGGLMQVLFALDYLHAKCKLVHTDIKGDNILQEIEDPSILDTFTKAEMEQPSSRKFVNSMPVYASRRFDMPKTLGEPSPEVMLKTEWSYSVDIWNVGVMIWDLFEGKHLFYGNDTDGKGYSTRAHLAEVIRMLGPPLLELLERGERSAEFFDEHGKWKAEVDIPSNTSLEKSEEFLEGINKLMFMRFVRGMLQWRPEDRKTAKEFLEDPWLNNEI</sequence>
<evidence type="ECO:0000256" key="6">
    <source>
        <dbReference type="ARBA" id="ARBA00022840"/>
    </source>
</evidence>